<reference evidence="2" key="1">
    <citation type="journal article" date="2013" name="Proc. Natl. Acad. Sci. U.S.A.">
        <title>Genome structure and metabolic features in the red seaweed Chondrus crispus shed light on evolution of the Archaeplastida.</title>
        <authorList>
            <person name="Collen J."/>
            <person name="Porcel B."/>
            <person name="Carre W."/>
            <person name="Ball S.G."/>
            <person name="Chaparro C."/>
            <person name="Tonon T."/>
            <person name="Barbeyron T."/>
            <person name="Michel G."/>
            <person name="Noel B."/>
            <person name="Valentin K."/>
            <person name="Elias M."/>
            <person name="Artiguenave F."/>
            <person name="Arun A."/>
            <person name="Aury J.M."/>
            <person name="Barbosa-Neto J.F."/>
            <person name="Bothwell J.H."/>
            <person name="Bouget F.Y."/>
            <person name="Brillet L."/>
            <person name="Cabello-Hurtado F."/>
            <person name="Capella-Gutierrez S."/>
            <person name="Charrier B."/>
            <person name="Cladiere L."/>
            <person name="Cock J.M."/>
            <person name="Coelho S.M."/>
            <person name="Colleoni C."/>
            <person name="Czjzek M."/>
            <person name="Da Silva C."/>
            <person name="Delage L."/>
            <person name="Denoeud F."/>
            <person name="Deschamps P."/>
            <person name="Dittami S.M."/>
            <person name="Gabaldon T."/>
            <person name="Gachon C.M."/>
            <person name="Groisillier A."/>
            <person name="Herve C."/>
            <person name="Jabbari K."/>
            <person name="Katinka M."/>
            <person name="Kloareg B."/>
            <person name="Kowalczyk N."/>
            <person name="Labadie K."/>
            <person name="Leblanc C."/>
            <person name="Lopez P.J."/>
            <person name="McLachlan D.H."/>
            <person name="Meslet-Cladiere L."/>
            <person name="Moustafa A."/>
            <person name="Nehr Z."/>
            <person name="Nyvall Collen P."/>
            <person name="Panaud O."/>
            <person name="Partensky F."/>
            <person name="Poulain J."/>
            <person name="Rensing S.A."/>
            <person name="Rousvoal S."/>
            <person name="Samson G."/>
            <person name="Symeonidi A."/>
            <person name="Weissenbach J."/>
            <person name="Zambounis A."/>
            <person name="Wincker P."/>
            <person name="Boyen C."/>
        </authorList>
    </citation>
    <scope>NUCLEOTIDE SEQUENCE [LARGE SCALE GENOMIC DNA]</scope>
    <source>
        <strain evidence="2">cv. Stackhouse</strain>
    </source>
</reference>
<proteinExistence type="predicted"/>
<dbReference type="RefSeq" id="XP_005715688.1">
    <property type="nucleotide sequence ID" value="XM_005715631.1"/>
</dbReference>
<dbReference type="AlphaFoldDB" id="R7QCS0"/>
<accession>R7QCS0</accession>
<keyword evidence="2" id="KW-1185">Reference proteome</keyword>
<protein>
    <submittedName>
        <fullName evidence="1">Uncharacterized protein</fullName>
    </submittedName>
</protein>
<evidence type="ECO:0000313" key="1">
    <source>
        <dbReference type="EMBL" id="CDF35869.1"/>
    </source>
</evidence>
<dbReference type="GeneID" id="17323454"/>
<dbReference type="KEGG" id="ccp:CHC_T00004001001"/>
<organism evidence="1 2">
    <name type="scientific">Chondrus crispus</name>
    <name type="common">Carrageen Irish moss</name>
    <name type="synonym">Polymorpha crispa</name>
    <dbReference type="NCBI Taxonomy" id="2769"/>
    <lineage>
        <taxon>Eukaryota</taxon>
        <taxon>Rhodophyta</taxon>
        <taxon>Florideophyceae</taxon>
        <taxon>Rhodymeniophycidae</taxon>
        <taxon>Gigartinales</taxon>
        <taxon>Gigartinaceae</taxon>
        <taxon>Chondrus</taxon>
    </lineage>
</organism>
<dbReference type="EMBL" id="HG001750">
    <property type="protein sequence ID" value="CDF35869.1"/>
    <property type="molecule type" value="Genomic_DNA"/>
</dbReference>
<gene>
    <name evidence="1" type="ORF">CHC_T00004001001</name>
</gene>
<evidence type="ECO:0000313" key="2">
    <source>
        <dbReference type="Proteomes" id="UP000012073"/>
    </source>
</evidence>
<sequence length="119" mass="13707">MDYTLYGLPSLLFGLFLYKKRIGSRPAGLIFFSELARLSHVIPWMLRPPRLTTAMSVRSRREGRQILMHDLRLRIFATSVSCCALTKNAALEAFPLLGGCLPYTVIYIHEFYYDRPSTF</sequence>
<dbReference type="Proteomes" id="UP000012073">
    <property type="component" value="Unassembled WGS sequence"/>
</dbReference>
<dbReference type="Gramene" id="CDF35869">
    <property type="protein sequence ID" value="CDF35869"/>
    <property type="gene ID" value="CHC_T00004001001"/>
</dbReference>
<name>R7QCS0_CHOCR</name>